<evidence type="ECO:0000259" key="8">
    <source>
        <dbReference type="Pfam" id="PF06429"/>
    </source>
</evidence>
<evidence type="ECO:0000256" key="6">
    <source>
        <dbReference type="ARBA" id="ARBA00023143"/>
    </source>
</evidence>
<sequence length="450" mass="46935">MMNLFTIASQGAQAAQNQLSVAAGNIANQQTAGYSRQQVSQSATVVSQTGSGVKTSDAARVTDQHINQALWQSQTAAGYYQSMNSWGTSLEQVISTDSTQPGTLLTTFFNSLSALTSQPDSTAYRQQLLSSAAGVASGLSQTAETLAGQQTSLTDQQSAATQQITQISAEIAALNKQIQRAGSGAESNTLQDQRDQQVKSLSSLMSVSVEKTAEGSYRLTAANGATLVDGDQAATATSVQNDQGVRQLRLTIGQQTSTVTENVGGQLGALYDYQQQVLSPLQTRVSGLMQSVSDQVNSTLAKGYDLNGQSGGALFSVETSDSGVMSLKTTALQASELGLSAGKDSPANGDNLQALLALQTATGQAQSSSLADQASGITSSLALANSQSSSQLTAATAVNDQWQQQRDNLSGVNKDEEAVNLQTYLQSYQANMKVMTVGNQLFADLLNAFS</sequence>
<dbReference type="InterPro" id="IPR053927">
    <property type="entry name" value="FlgK_helical"/>
</dbReference>
<feature type="domain" description="Flagellar hook-associated protein FlgK helical" evidence="9">
    <location>
        <begin position="89"/>
        <end position="315"/>
    </location>
</feature>
<dbReference type="NCBIfam" id="TIGR02492">
    <property type="entry name" value="flgK_ends"/>
    <property type="match status" value="1"/>
</dbReference>
<keyword evidence="6 7" id="KW-0975">Bacterial flagellum</keyword>
<evidence type="ECO:0000256" key="3">
    <source>
        <dbReference type="ARBA" id="ARBA00009677"/>
    </source>
</evidence>
<feature type="domain" description="Flagellar basal-body/hook protein C-terminal" evidence="8">
    <location>
        <begin position="403"/>
        <end position="447"/>
    </location>
</feature>
<accession>A0ABW1VYR4</accession>
<keyword evidence="10" id="KW-0969">Cilium</keyword>
<name>A0ABW1VYR4_9GAMM</name>
<dbReference type="EMBL" id="JBHSUB010000015">
    <property type="protein sequence ID" value="MFC6378876.1"/>
    <property type="molecule type" value="Genomic_DNA"/>
</dbReference>
<evidence type="ECO:0000256" key="7">
    <source>
        <dbReference type="RuleBase" id="RU362065"/>
    </source>
</evidence>
<organism evidence="10 11">
    <name type="scientific">Tatumella terrea</name>
    <dbReference type="NCBI Taxonomy" id="419007"/>
    <lineage>
        <taxon>Bacteria</taxon>
        <taxon>Pseudomonadati</taxon>
        <taxon>Pseudomonadota</taxon>
        <taxon>Gammaproteobacteria</taxon>
        <taxon>Enterobacterales</taxon>
        <taxon>Erwiniaceae</taxon>
        <taxon>Tatumella</taxon>
    </lineage>
</organism>
<reference evidence="11" key="1">
    <citation type="journal article" date="2019" name="Int. J. Syst. Evol. Microbiol.">
        <title>The Global Catalogue of Microorganisms (GCM) 10K type strain sequencing project: providing services to taxonomists for standard genome sequencing and annotation.</title>
        <authorList>
            <consortium name="The Broad Institute Genomics Platform"/>
            <consortium name="The Broad Institute Genome Sequencing Center for Infectious Disease"/>
            <person name="Wu L."/>
            <person name="Ma J."/>
        </authorList>
    </citation>
    <scope>NUCLEOTIDE SEQUENCE [LARGE SCALE GENOMIC DNA]</scope>
    <source>
        <strain evidence="11">CGMCC 1.18518</strain>
    </source>
</reference>
<keyword evidence="10" id="KW-0282">Flagellum</keyword>
<evidence type="ECO:0000313" key="11">
    <source>
        <dbReference type="Proteomes" id="UP001596230"/>
    </source>
</evidence>
<evidence type="ECO:0000256" key="1">
    <source>
        <dbReference type="ARBA" id="ARBA00004365"/>
    </source>
</evidence>
<comment type="caution">
    <text evidence="10">The sequence shown here is derived from an EMBL/GenBank/DDBJ whole genome shotgun (WGS) entry which is preliminary data.</text>
</comment>
<dbReference type="PANTHER" id="PTHR30033:SF1">
    <property type="entry name" value="FLAGELLAR HOOK-ASSOCIATED PROTEIN 1"/>
    <property type="match status" value="1"/>
</dbReference>
<evidence type="ECO:0000313" key="10">
    <source>
        <dbReference type="EMBL" id="MFC6378876.1"/>
    </source>
</evidence>
<evidence type="ECO:0000256" key="2">
    <source>
        <dbReference type="ARBA" id="ARBA00004613"/>
    </source>
</evidence>
<dbReference type="SUPFAM" id="SSF64518">
    <property type="entry name" value="Phase 1 flagellin"/>
    <property type="match status" value="1"/>
</dbReference>
<dbReference type="PRINTS" id="PR01005">
    <property type="entry name" value="FLGHOOKAP1"/>
</dbReference>
<proteinExistence type="inferred from homology"/>
<dbReference type="Pfam" id="PF22638">
    <property type="entry name" value="FlgK_D1"/>
    <property type="match status" value="1"/>
</dbReference>
<keyword evidence="11" id="KW-1185">Reference proteome</keyword>
<comment type="similarity">
    <text evidence="3 7">Belongs to the flagella basal body rod proteins family.</text>
</comment>
<dbReference type="InterPro" id="IPR002371">
    <property type="entry name" value="FlgK"/>
</dbReference>
<evidence type="ECO:0000256" key="5">
    <source>
        <dbReference type="ARBA" id="ARBA00022525"/>
    </source>
</evidence>
<keyword evidence="5 7" id="KW-0964">Secreted</keyword>
<dbReference type="PANTHER" id="PTHR30033">
    <property type="entry name" value="FLAGELLAR HOOK-ASSOCIATED PROTEIN 1"/>
    <property type="match status" value="1"/>
</dbReference>
<keyword evidence="10" id="KW-0966">Cell projection</keyword>
<evidence type="ECO:0000256" key="4">
    <source>
        <dbReference type="ARBA" id="ARBA00016244"/>
    </source>
</evidence>
<comment type="subcellular location">
    <subcellularLocation>
        <location evidence="1 7">Bacterial flagellum</location>
    </subcellularLocation>
    <subcellularLocation>
        <location evidence="2 7">Secreted</location>
    </subcellularLocation>
</comment>
<protein>
    <recommendedName>
        <fullName evidence="4 7">Flagellar hook-associated protein 1</fullName>
        <shortName evidence="7">HAP1</shortName>
    </recommendedName>
</protein>
<gene>
    <name evidence="7 10" type="primary">flgK</name>
    <name evidence="10" type="ORF">ACFP9W_12515</name>
</gene>
<dbReference type="Pfam" id="PF06429">
    <property type="entry name" value="Flg_bbr_C"/>
    <property type="match status" value="1"/>
</dbReference>
<evidence type="ECO:0000259" key="9">
    <source>
        <dbReference type="Pfam" id="PF22638"/>
    </source>
</evidence>
<dbReference type="Proteomes" id="UP001596230">
    <property type="component" value="Unassembled WGS sequence"/>
</dbReference>
<dbReference type="InterPro" id="IPR010930">
    <property type="entry name" value="Flg_bb/hook_C_dom"/>
</dbReference>
<dbReference type="RefSeq" id="WP_212714081.1">
    <property type="nucleotide sequence ID" value="NZ_JBHSUB010000015.1"/>
</dbReference>